<feature type="domain" description="GGDEF" evidence="4">
    <location>
        <begin position="394"/>
        <end position="527"/>
    </location>
</feature>
<dbReference type="Gene3D" id="2.10.70.100">
    <property type="match status" value="1"/>
</dbReference>
<dbReference type="InterPro" id="IPR035919">
    <property type="entry name" value="EAL_sf"/>
</dbReference>
<dbReference type="PROSITE" id="PS50887">
    <property type="entry name" value="GGDEF"/>
    <property type="match status" value="1"/>
</dbReference>
<dbReference type="SMART" id="SM00091">
    <property type="entry name" value="PAS"/>
    <property type="match status" value="2"/>
</dbReference>
<dbReference type="InterPro" id="IPR001633">
    <property type="entry name" value="EAL_dom"/>
</dbReference>
<reference evidence="5 6" key="1">
    <citation type="submission" date="2020-04" db="EMBL/GenBank/DDBJ databases">
        <title>Rhizobium sp. S-51 isolated from soil.</title>
        <authorList>
            <person name="Dahal R.H."/>
        </authorList>
    </citation>
    <scope>NUCLEOTIDE SEQUENCE [LARGE SCALE GENOMIC DNA]</scope>
    <source>
        <strain evidence="5 6">S-51</strain>
    </source>
</reference>
<dbReference type="InterPro" id="IPR052155">
    <property type="entry name" value="Biofilm_reg_signaling"/>
</dbReference>
<dbReference type="SUPFAM" id="SSF55073">
    <property type="entry name" value="Nucleotide cyclase"/>
    <property type="match status" value="1"/>
</dbReference>
<evidence type="ECO:0000259" key="4">
    <source>
        <dbReference type="PROSITE" id="PS50887"/>
    </source>
</evidence>
<sequence length="795" mass="89500">MTFAGLLDGLERPTFQAIHVASLADAALPRSLEFAIGLDDTRRRHVIASIKPFRPTSNQALPYLLIQCTDIQPIRDSEASLVERERRWNHALVGSSSGVWDQRMDTGEMSYSDVWRSIRGLGPDDPIAGTTEEWLDMVHPDDRSRVLHSIERQNAGDPEYTTFEYRERHKKGHWIWIECRGACVEWDDEGQPVRIVGTDTDITERKAAEEALARMSRRLKLALDASGIGVFEADFSTGMCEWDSGMRAIYGLDTDPLIRINGEWEDMLHPDDAERVQTKVNRHVEQLIPFSDEYRVVLKDGSTHYIRSRTLPFIDGDGHRKMVGANWDITADLELRKELERAKTLAEARNRDLEQAKARIEHIALHDHLTDLPNRRYLDEMLESLDGEGRADKGGLAILHIDLDRFKQINDTLGHNAGDAMLRHVARILRDNVRGGDFVARIGGDEFVFVARFDGNQRMLTALAERLISELRKPVAYDGQDCRFGASIGIACDRTGTVAPRQLLLNADIALYNAKNSGRSRYAFFSRDSHSRMVDSKRIADDILRGLEQNEFLPFYQFQFDARTLDVSGAETLARWRHPEHGILTPDKFLAVAEDIGVVGEIDGLILERALADMTRWEKLGLSIPKISVNVSSRRLHDPSLKKKLSALDFDPGTVSFELLESIFLDDNDDQAIDNLRHLKKMGIDLEIDDFGTGHASIVSLLRLSPKTLKIDRELVQTVPGSRARRNLVGSIIDIGHSLGIRVVAEGVETPDHVRVLRGLGCDVLQGFGLAVPMPFEDTVTFLRDESWRSCALSA</sequence>
<dbReference type="Pfam" id="PF00990">
    <property type="entry name" value="GGDEF"/>
    <property type="match status" value="1"/>
</dbReference>
<evidence type="ECO:0000259" key="3">
    <source>
        <dbReference type="PROSITE" id="PS50883"/>
    </source>
</evidence>
<dbReference type="CDD" id="cd01948">
    <property type="entry name" value="EAL"/>
    <property type="match status" value="1"/>
</dbReference>
<dbReference type="PROSITE" id="PS50883">
    <property type="entry name" value="EAL"/>
    <property type="match status" value="1"/>
</dbReference>
<dbReference type="NCBIfam" id="TIGR00254">
    <property type="entry name" value="GGDEF"/>
    <property type="match status" value="1"/>
</dbReference>
<evidence type="ECO:0000259" key="1">
    <source>
        <dbReference type="PROSITE" id="PS50112"/>
    </source>
</evidence>
<proteinExistence type="predicted"/>
<feature type="domain" description="EAL" evidence="3">
    <location>
        <begin position="536"/>
        <end position="787"/>
    </location>
</feature>
<protein>
    <submittedName>
        <fullName evidence="5">EAL domain-containing protein</fullName>
    </submittedName>
</protein>
<dbReference type="InterPro" id="IPR043128">
    <property type="entry name" value="Rev_trsase/Diguanyl_cyclase"/>
</dbReference>
<evidence type="ECO:0000259" key="2">
    <source>
        <dbReference type="PROSITE" id="PS50113"/>
    </source>
</evidence>
<dbReference type="Pfam" id="PF00563">
    <property type="entry name" value="EAL"/>
    <property type="match status" value="1"/>
</dbReference>
<dbReference type="InterPro" id="IPR001610">
    <property type="entry name" value="PAC"/>
</dbReference>
<dbReference type="Gene3D" id="3.30.450.20">
    <property type="entry name" value="PAS domain"/>
    <property type="match status" value="2"/>
</dbReference>
<organism evidence="5 6">
    <name type="scientific">Rhizobium terricola</name>
    <dbReference type="NCBI Taxonomy" id="2728849"/>
    <lineage>
        <taxon>Bacteria</taxon>
        <taxon>Pseudomonadati</taxon>
        <taxon>Pseudomonadota</taxon>
        <taxon>Alphaproteobacteria</taxon>
        <taxon>Hyphomicrobiales</taxon>
        <taxon>Rhizobiaceae</taxon>
        <taxon>Rhizobium/Agrobacterium group</taxon>
        <taxon>Rhizobium</taxon>
    </lineage>
</organism>
<dbReference type="NCBIfam" id="TIGR00229">
    <property type="entry name" value="sensory_box"/>
    <property type="match status" value="2"/>
</dbReference>
<dbReference type="CDD" id="cd00130">
    <property type="entry name" value="PAS"/>
    <property type="match status" value="2"/>
</dbReference>
<dbReference type="PANTHER" id="PTHR44757:SF2">
    <property type="entry name" value="BIOFILM ARCHITECTURE MAINTENANCE PROTEIN MBAA"/>
    <property type="match status" value="1"/>
</dbReference>
<dbReference type="SMART" id="SM00086">
    <property type="entry name" value="PAC"/>
    <property type="match status" value="2"/>
</dbReference>
<dbReference type="PANTHER" id="PTHR44757">
    <property type="entry name" value="DIGUANYLATE CYCLASE DGCP"/>
    <property type="match status" value="1"/>
</dbReference>
<dbReference type="CDD" id="cd01949">
    <property type="entry name" value="GGDEF"/>
    <property type="match status" value="1"/>
</dbReference>
<feature type="domain" description="PAC" evidence="2">
    <location>
        <begin position="290"/>
        <end position="341"/>
    </location>
</feature>
<dbReference type="InterPro" id="IPR013655">
    <property type="entry name" value="PAS_fold_3"/>
</dbReference>
<dbReference type="InterPro" id="IPR000014">
    <property type="entry name" value="PAS"/>
</dbReference>
<dbReference type="InterPro" id="IPR000700">
    <property type="entry name" value="PAS-assoc_C"/>
</dbReference>
<dbReference type="SUPFAM" id="SSF141868">
    <property type="entry name" value="EAL domain-like"/>
    <property type="match status" value="1"/>
</dbReference>
<keyword evidence="6" id="KW-1185">Reference proteome</keyword>
<evidence type="ECO:0000313" key="5">
    <source>
        <dbReference type="EMBL" id="NML73398.1"/>
    </source>
</evidence>
<dbReference type="SMART" id="SM00267">
    <property type="entry name" value="GGDEF"/>
    <property type="match status" value="1"/>
</dbReference>
<dbReference type="EMBL" id="JABBGK010000001">
    <property type="protein sequence ID" value="NML73398.1"/>
    <property type="molecule type" value="Genomic_DNA"/>
</dbReference>
<dbReference type="Pfam" id="PF08447">
    <property type="entry name" value="PAS_3"/>
    <property type="match status" value="2"/>
</dbReference>
<dbReference type="InterPro" id="IPR000160">
    <property type="entry name" value="GGDEF_dom"/>
</dbReference>
<dbReference type="PROSITE" id="PS50113">
    <property type="entry name" value="PAC"/>
    <property type="match status" value="2"/>
</dbReference>
<dbReference type="InterPro" id="IPR029787">
    <property type="entry name" value="Nucleotide_cyclase"/>
</dbReference>
<gene>
    <name evidence="5" type="ORF">HHL25_04575</name>
</gene>
<dbReference type="PROSITE" id="PS50112">
    <property type="entry name" value="PAS"/>
    <property type="match status" value="1"/>
</dbReference>
<dbReference type="SUPFAM" id="SSF55785">
    <property type="entry name" value="PYP-like sensor domain (PAS domain)"/>
    <property type="match status" value="2"/>
</dbReference>
<dbReference type="Gene3D" id="3.20.20.450">
    <property type="entry name" value="EAL domain"/>
    <property type="match status" value="1"/>
</dbReference>
<dbReference type="InterPro" id="IPR035965">
    <property type="entry name" value="PAS-like_dom_sf"/>
</dbReference>
<dbReference type="Proteomes" id="UP000541470">
    <property type="component" value="Unassembled WGS sequence"/>
</dbReference>
<accession>A0A7Y0ATU4</accession>
<feature type="domain" description="PAS" evidence="1">
    <location>
        <begin position="215"/>
        <end position="287"/>
    </location>
</feature>
<dbReference type="SMART" id="SM00052">
    <property type="entry name" value="EAL"/>
    <property type="match status" value="1"/>
</dbReference>
<evidence type="ECO:0000313" key="6">
    <source>
        <dbReference type="Proteomes" id="UP000541470"/>
    </source>
</evidence>
<feature type="domain" description="PAC" evidence="2">
    <location>
        <begin position="161"/>
        <end position="214"/>
    </location>
</feature>
<dbReference type="AlphaFoldDB" id="A0A7Y0ATU4"/>
<name>A0A7Y0ATU4_9HYPH</name>
<comment type="caution">
    <text evidence="5">The sequence shown here is derived from an EMBL/GenBank/DDBJ whole genome shotgun (WGS) entry which is preliminary data.</text>
</comment>
<dbReference type="Gene3D" id="3.30.70.270">
    <property type="match status" value="1"/>
</dbReference>